<comment type="cofactor">
    <cofactor evidence="1 7">
        <name>heme</name>
        <dbReference type="ChEBI" id="CHEBI:30413"/>
    </cofactor>
</comment>
<dbReference type="Proteomes" id="UP001321749">
    <property type="component" value="Unassembled WGS sequence"/>
</dbReference>
<proteinExistence type="inferred from homology"/>
<keyword evidence="7 8" id="KW-0349">Heme</keyword>
<evidence type="ECO:0000256" key="2">
    <source>
        <dbReference type="ARBA" id="ARBA00010617"/>
    </source>
</evidence>
<comment type="caution">
    <text evidence="10">The sequence shown here is derived from an EMBL/GenBank/DDBJ whole genome shotgun (WGS) entry which is preliminary data.</text>
</comment>
<dbReference type="GO" id="GO:0004497">
    <property type="term" value="F:monooxygenase activity"/>
    <property type="evidence" value="ECO:0007669"/>
    <property type="project" value="UniProtKB-KW"/>
</dbReference>
<dbReference type="InterPro" id="IPR036396">
    <property type="entry name" value="Cyt_P450_sf"/>
</dbReference>
<evidence type="ECO:0000313" key="10">
    <source>
        <dbReference type="EMBL" id="KAK4464908.1"/>
    </source>
</evidence>
<dbReference type="PANTHER" id="PTHR24287">
    <property type="entry name" value="P450, PUTATIVE (EUROFUNG)-RELATED"/>
    <property type="match status" value="1"/>
</dbReference>
<evidence type="ECO:0000256" key="7">
    <source>
        <dbReference type="PIRSR" id="PIRSR602401-1"/>
    </source>
</evidence>
<dbReference type="InterPro" id="IPR017972">
    <property type="entry name" value="Cyt_P450_CS"/>
</dbReference>
<keyword evidence="9" id="KW-0472">Membrane</keyword>
<dbReference type="GO" id="GO:0005506">
    <property type="term" value="F:iron ion binding"/>
    <property type="evidence" value="ECO:0007669"/>
    <property type="project" value="InterPro"/>
</dbReference>
<dbReference type="GO" id="GO:0016705">
    <property type="term" value="F:oxidoreductase activity, acting on paired donors, with incorporation or reduction of molecular oxygen"/>
    <property type="evidence" value="ECO:0007669"/>
    <property type="project" value="InterPro"/>
</dbReference>
<dbReference type="FunFam" id="1.10.630.10:FF:000102">
    <property type="entry name" value="Cytochrome P450 52A5"/>
    <property type="match status" value="1"/>
</dbReference>
<dbReference type="PANTHER" id="PTHR24287:SF5">
    <property type="entry name" value="P450, PUTATIVE (EUROFUNG)-RELATED"/>
    <property type="match status" value="1"/>
</dbReference>
<reference evidence="10" key="2">
    <citation type="submission" date="2023-06" db="EMBL/GenBank/DDBJ databases">
        <authorList>
            <consortium name="Lawrence Berkeley National Laboratory"/>
            <person name="Mondo S.J."/>
            <person name="Hensen N."/>
            <person name="Bonometti L."/>
            <person name="Westerberg I."/>
            <person name="Brannstrom I.O."/>
            <person name="Guillou S."/>
            <person name="Cros-Aarteil S."/>
            <person name="Calhoun S."/>
            <person name="Haridas S."/>
            <person name="Kuo A."/>
            <person name="Pangilinan J."/>
            <person name="Riley R."/>
            <person name="Labutti K."/>
            <person name="Andreopoulos B."/>
            <person name="Lipzen A."/>
            <person name="Chen C."/>
            <person name="Yanf M."/>
            <person name="Daum C."/>
            <person name="Ng V."/>
            <person name="Clum A."/>
            <person name="Steindorff A."/>
            <person name="Ohm R."/>
            <person name="Martin F."/>
            <person name="Silar P."/>
            <person name="Natvig D."/>
            <person name="Lalanne C."/>
            <person name="Gautier V."/>
            <person name="Ament-Velasquez S.L."/>
            <person name="Kruys A."/>
            <person name="Hutchinson M.I."/>
            <person name="Powell A.J."/>
            <person name="Barry K."/>
            <person name="Miller A.N."/>
            <person name="Grigoriev I.V."/>
            <person name="Debuchy R."/>
            <person name="Gladieux P."/>
            <person name="Thoren M.H."/>
            <person name="Johannesson H."/>
        </authorList>
    </citation>
    <scope>NUCLEOTIDE SEQUENCE</scope>
    <source>
        <strain evidence="10">PSN324</strain>
    </source>
</reference>
<dbReference type="PRINTS" id="PR00385">
    <property type="entry name" value="P450"/>
</dbReference>
<evidence type="ECO:0000313" key="11">
    <source>
        <dbReference type="Proteomes" id="UP001321749"/>
    </source>
</evidence>
<evidence type="ECO:0000256" key="9">
    <source>
        <dbReference type="SAM" id="Phobius"/>
    </source>
</evidence>
<evidence type="ECO:0000256" key="8">
    <source>
        <dbReference type="RuleBase" id="RU000461"/>
    </source>
</evidence>
<dbReference type="InterPro" id="IPR047146">
    <property type="entry name" value="Cyt_P450_E_CYP52_fungi"/>
</dbReference>
<dbReference type="InterPro" id="IPR002401">
    <property type="entry name" value="Cyt_P450_E_grp-I"/>
</dbReference>
<accession>A0AAV9HZD4</accession>
<evidence type="ECO:0000256" key="5">
    <source>
        <dbReference type="ARBA" id="ARBA00023004"/>
    </source>
</evidence>
<feature type="transmembrane region" description="Helical" evidence="9">
    <location>
        <begin position="16"/>
        <end position="37"/>
    </location>
</feature>
<keyword evidence="9" id="KW-0812">Transmembrane</keyword>
<keyword evidence="3 7" id="KW-0479">Metal-binding</keyword>
<evidence type="ECO:0000256" key="4">
    <source>
        <dbReference type="ARBA" id="ARBA00023002"/>
    </source>
</evidence>
<comment type="similarity">
    <text evidence="2 8">Belongs to the cytochrome P450 family.</text>
</comment>
<keyword evidence="9" id="KW-1133">Transmembrane helix</keyword>
<dbReference type="InterPro" id="IPR001128">
    <property type="entry name" value="Cyt_P450"/>
</dbReference>
<dbReference type="PRINTS" id="PR00463">
    <property type="entry name" value="EP450I"/>
</dbReference>
<keyword evidence="6 8" id="KW-0503">Monooxygenase</keyword>
<dbReference type="AlphaFoldDB" id="A0AAV9HZD4"/>
<name>A0AAV9HZD4_9PEZI</name>
<evidence type="ECO:0000256" key="3">
    <source>
        <dbReference type="ARBA" id="ARBA00022723"/>
    </source>
</evidence>
<keyword evidence="4 8" id="KW-0560">Oxidoreductase</keyword>
<dbReference type="Gene3D" id="1.10.630.10">
    <property type="entry name" value="Cytochrome P450"/>
    <property type="match status" value="1"/>
</dbReference>
<dbReference type="SUPFAM" id="SSF48264">
    <property type="entry name" value="Cytochrome P450"/>
    <property type="match status" value="1"/>
</dbReference>
<evidence type="ECO:0000256" key="6">
    <source>
        <dbReference type="ARBA" id="ARBA00023033"/>
    </source>
</evidence>
<dbReference type="CDD" id="cd11063">
    <property type="entry name" value="CYP52"/>
    <property type="match status" value="1"/>
</dbReference>
<feature type="binding site" description="axial binding residue" evidence="7">
    <location>
        <position position="479"/>
    </location>
    <ligand>
        <name>heme</name>
        <dbReference type="ChEBI" id="CHEBI:30413"/>
    </ligand>
    <ligandPart>
        <name>Fe</name>
        <dbReference type="ChEBI" id="CHEBI:18248"/>
    </ligandPart>
</feature>
<keyword evidence="11" id="KW-1185">Reference proteome</keyword>
<protein>
    <submittedName>
        <fullName evidence="10">Cytochrome P450</fullName>
    </submittedName>
</protein>
<keyword evidence="5 7" id="KW-0408">Iron</keyword>
<dbReference type="Pfam" id="PF00067">
    <property type="entry name" value="p450"/>
    <property type="match status" value="1"/>
</dbReference>
<dbReference type="GO" id="GO:0020037">
    <property type="term" value="F:heme binding"/>
    <property type="evidence" value="ECO:0007669"/>
    <property type="project" value="InterPro"/>
</dbReference>
<dbReference type="PROSITE" id="PS00086">
    <property type="entry name" value="CYTOCHROME_P450"/>
    <property type="match status" value="1"/>
</dbReference>
<dbReference type="EMBL" id="MU864944">
    <property type="protein sequence ID" value="KAK4464908.1"/>
    <property type="molecule type" value="Genomic_DNA"/>
</dbReference>
<evidence type="ECO:0000256" key="1">
    <source>
        <dbReference type="ARBA" id="ARBA00001971"/>
    </source>
</evidence>
<sequence>MGLVETLIENVSVKSVLILGPAVLLSWMLYSLVLLPIREEISLARMAGARPFKVRTFLPLGLDFVYRAVTASKNYQNLQFWRTVFSPSQGLETAEVRVAGRRTVLTIDPENIKAILATQFGDYGKGQPFHEEWKEFLGDSIFTTDGGLWHGSRQLIRPQFIKDRVSDLHVFESHMEILFRAIANGGALNGENQFVDMEAGNGKPVDISDLFFRFTLDAATDFLLGNDVKSLSTPRQEFADAFAEVQRVQSIIARAGPLGRFIPRKTFRDGMKVINNFINGYIEKTLALSPEDLASKGKSDAGYTFLHALAGFTRDRAVLRDQLIAVLLAGRDTTACTLSWTIYELARHPEAVEKLRAEILSVVGPTRAPTYEDLKGMKYLQNVMNETLRLYPVVPFNVRLALKDTTLPRGGGPDGSLPVKVLKDTPIGYSTLVMQRRPDLYPPVSPQFPDVDVFSPDRWFNWQPKPWQYIPFNGGPRICIGQQFALTEMAYVLTRLFQRFERVDNHMGEVDGGNPKLKAEVVLQPGDGVRVAFWEARKV</sequence>
<organism evidence="10 11">
    <name type="scientific">Cladorrhinum samala</name>
    <dbReference type="NCBI Taxonomy" id="585594"/>
    <lineage>
        <taxon>Eukaryota</taxon>
        <taxon>Fungi</taxon>
        <taxon>Dikarya</taxon>
        <taxon>Ascomycota</taxon>
        <taxon>Pezizomycotina</taxon>
        <taxon>Sordariomycetes</taxon>
        <taxon>Sordariomycetidae</taxon>
        <taxon>Sordariales</taxon>
        <taxon>Podosporaceae</taxon>
        <taxon>Cladorrhinum</taxon>
    </lineage>
</organism>
<reference evidence="10" key="1">
    <citation type="journal article" date="2023" name="Mol. Phylogenet. Evol.">
        <title>Genome-scale phylogeny and comparative genomics of the fungal order Sordariales.</title>
        <authorList>
            <person name="Hensen N."/>
            <person name="Bonometti L."/>
            <person name="Westerberg I."/>
            <person name="Brannstrom I.O."/>
            <person name="Guillou S."/>
            <person name="Cros-Aarteil S."/>
            <person name="Calhoun S."/>
            <person name="Haridas S."/>
            <person name="Kuo A."/>
            <person name="Mondo S."/>
            <person name="Pangilinan J."/>
            <person name="Riley R."/>
            <person name="LaButti K."/>
            <person name="Andreopoulos B."/>
            <person name="Lipzen A."/>
            <person name="Chen C."/>
            <person name="Yan M."/>
            <person name="Daum C."/>
            <person name="Ng V."/>
            <person name="Clum A."/>
            <person name="Steindorff A."/>
            <person name="Ohm R.A."/>
            <person name="Martin F."/>
            <person name="Silar P."/>
            <person name="Natvig D.O."/>
            <person name="Lalanne C."/>
            <person name="Gautier V."/>
            <person name="Ament-Velasquez S.L."/>
            <person name="Kruys A."/>
            <person name="Hutchinson M.I."/>
            <person name="Powell A.J."/>
            <person name="Barry K."/>
            <person name="Miller A.N."/>
            <person name="Grigoriev I.V."/>
            <person name="Debuchy R."/>
            <person name="Gladieux P."/>
            <person name="Hiltunen Thoren M."/>
            <person name="Johannesson H."/>
        </authorList>
    </citation>
    <scope>NUCLEOTIDE SEQUENCE</scope>
    <source>
        <strain evidence="10">PSN324</strain>
    </source>
</reference>
<gene>
    <name evidence="10" type="ORF">QBC42DRAFT_33312</name>
</gene>